<evidence type="ECO:0000313" key="5">
    <source>
        <dbReference type="Proteomes" id="UP001378592"/>
    </source>
</evidence>
<feature type="region of interest" description="Disordered" evidence="2">
    <location>
        <begin position="202"/>
        <end position="239"/>
    </location>
</feature>
<comment type="caution">
    <text evidence="4">The sequence shown here is derived from an EMBL/GenBank/DDBJ whole genome shotgun (WGS) entry which is preliminary data.</text>
</comment>
<feature type="compositionally biased region" description="Polar residues" evidence="2">
    <location>
        <begin position="653"/>
        <end position="680"/>
    </location>
</feature>
<reference evidence="4 5" key="1">
    <citation type="submission" date="2024-03" db="EMBL/GenBank/DDBJ databases">
        <title>The genome assembly and annotation of the cricket Gryllus longicercus Weissman &amp; Gray.</title>
        <authorList>
            <person name="Szrajer S."/>
            <person name="Gray D."/>
            <person name="Ylla G."/>
        </authorList>
    </citation>
    <scope>NUCLEOTIDE SEQUENCE [LARGE SCALE GENOMIC DNA]</scope>
    <source>
        <strain evidence="4">DAG 2021-001</strain>
        <tissue evidence="4">Whole body minus gut</tissue>
    </source>
</reference>
<gene>
    <name evidence="4" type="ORF">R5R35_014028</name>
</gene>
<accession>A0AAN9VXH2</accession>
<keyword evidence="5" id="KW-1185">Reference proteome</keyword>
<dbReference type="Gene3D" id="3.30.710.10">
    <property type="entry name" value="Potassium Channel Kv1.1, Chain A"/>
    <property type="match status" value="1"/>
</dbReference>
<dbReference type="AlphaFoldDB" id="A0AAN9VXH2"/>
<evidence type="ECO:0000259" key="3">
    <source>
        <dbReference type="Pfam" id="PF11822"/>
    </source>
</evidence>
<dbReference type="InterPro" id="IPR011333">
    <property type="entry name" value="SKP1/BTB/POZ_sf"/>
</dbReference>
<feature type="domain" description="SANT and BTB" evidence="3">
    <location>
        <begin position="247"/>
        <end position="344"/>
    </location>
</feature>
<feature type="region of interest" description="Disordered" evidence="2">
    <location>
        <begin position="16"/>
        <end position="37"/>
    </location>
</feature>
<dbReference type="Pfam" id="PF11822">
    <property type="entry name" value="BTB_SANBR"/>
    <property type="match status" value="1"/>
</dbReference>
<evidence type="ECO:0000256" key="2">
    <source>
        <dbReference type="SAM" id="MobiDB-lite"/>
    </source>
</evidence>
<dbReference type="PANTHER" id="PTHR20946">
    <property type="entry name" value="SANT AND BTB DOMAIN REGULATOR OF CLASS SWITCH RECOMBINATION"/>
    <property type="match status" value="1"/>
</dbReference>
<evidence type="ECO:0000256" key="1">
    <source>
        <dbReference type="SAM" id="Coils"/>
    </source>
</evidence>
<sequence length="862" mass="98462">MAKTNHEVLPPSLAETMSSTKVSSQTNIGPKKSISGIKTPAKASKKSCSEISFKDFLYFLQTAYQVNDCVEGNVTNTNFDWKSVAGNPLIASILGINEEQVQKVSEQTCIENAVEEAKREVAEISSENKFLSLKKAESTSFEKIKSNAAEVSSEIRMASKKLSEHRNVEQILKRKLNEIIQEGLLDSVLPYVVPKQTVCPQPSPKKSFSDINKPVVGGDKATMQPTPKEKLNSASKRKSSTSGEVEVEIHVCDEVKNLKRDFRCPQKLLVSKMGYFAEVTTGQKLEDMDISVHCDITIFDWLMRWVKKDTQPIETWPTLDPSNVVPILVSAAFLQMDPLLQDCLNFCQQHMNEIVKASTNLACLNDNILTRLANLFSNVDVENLRDRKDKIQTRLYCKLITSLTESTPDASRGHFASLASMYKCCKCERLVLRQLSSHILCKPSSMRMDRFGNISAIHTRDTNWNLNDYIRKLHEELKSWRAVYWRLWGDCHFLFCTTCHHYFPIHQIGWCCYHPEQPQFFTMEHQRSMMYPIGRFPCCGERAYRFEVLRNQSGCQFREHTPTLNTEKEISVHKIYTQHKHLISLEPPKLVFPERLTRLVSNRGEADRTVSTDVNPRTSNREILWWEGMELAPPRPRLGLLCRLWDTQNKESNQNAYHTATDSGSNKQSQVTTVNMSSQGQHHKQLSPVTDAPVPCDRFSDITSHYSSDDDSSSDGNISEESAGHVQKMRSSPKLKKNKHAHHHGKHRLDGCRQWLANLSIRSNQDNQREYEENLMRQMIQALTRRTCGRMAARTCRSPKGHGHGYYHSSIWNNHITPTGGTYVRLEQEWKEAANHGRYSGQLARQRSTNSLSARLKLRVSR</sequence>
<dbReference type="InterPro" id="IPR045902">
    <property type="entry name" value="SANBR-like"/>
</dbReference>
<dbReference type="CDD" id="cd14733">
    <property type="entry name" value="BACK"/>
    <property type="match status" value="1"/>
</dbReference>
<evidence type="ECO:0000313" key="4">
    <source>
        <dbReference type="EMBL" id="KAK7871761.1"/>
    </source>
</evidence>
<dbReference type="PANTHER" id="PTHR20946:SF0">
    <property type="entry name" value="SANT AND BTB DOMAIN REGULATOR OF CLASS SWITCH RECOMBINATION"/>
    <property type="match status" value="1"/>
</dbReference>
<name>A0AAN9VXH2_9ORTH</name>
<dbReference type="InterPro" id="IPR021777">
    <property type="entry name" value="SANBR_BTB"/>
</dbReference>
<proteinExistence type="predicted"/>
<protein>
    <recommendedName>
        <fullName evidence="3">SANT and BTB domain-containing protein</fullName>
    </recommendedName>
</protein>
<dbReference type="EMBL" id="JAZDUA010000034">
    <property type="protein sequence ID" value="KAK7871761.1"/>
    <property type="molecule type" value="Genomic_DNA"/>
</dbReference>
<feature type="compositionally biased region" description="Basic residues" evidence="2">
    <location>
        <begin position="727"/>
        <end position="747"/>
    </location>
</feature>
<keyword evidence="1" id="KW-0175">Coiled coil</keyword>
<organism evidence="4 5">
    <name type="scientific">Gryllus longicercus</name>
    <dbReference type="NCBI Taxonomy" id="2509291"/>
    <lineage>
        <taxon>Eukaryota</taxon>
        <taxon>Metazoa</taxon>
        <taxon>Ecdysozoa</taxon>
        <taxon>Arthropoda</taxon>
        <taxon>Hexapoda</taxon>
        <taxon>Insecta</taxon>
        <taxon>Pterygota</taxon>
        <taxon>Neoptera</taxon>
        <taxon>Polyneoptera</taxon>
        <taxon>Orthoptera</taxon>
        <taxon>Ensifera</taxon>
        <taxon>Gryllidea</taxon>
        <taxon>Grylloidea</taxon>
        <taxon>Gryllidae</taxon>
        <taxon>Gryllinae</taxon>
        <taxon>Gryllus</taxon>
    </lineage>
</organism>
<dbReference type="Proteomes" id="UP001378592">
    <property type="component" value="Unassembled WGS sequence"/>
</dbReference>
<feature type="region of interest" description="Disordered" evidence="2">
    <location>
        <begin position="653"/>
        <end position="749"/>
    </location>
</feature>
<feature type="compositionally biased region" description="Polar residues" evidence="2">
    <location>
        <begin position="16"/>
        <end position="28"/>
    </location>
</feature>
<feature type="coiled-coil region" evidence="1">
    <location>
        <begin position="107"/>
        <end position="134"/>
    </location>
</feature>